<dbReference type="SUPFAM" id="SSF51556">
    <property type="entry name" value="Metallo-dependent hydrolases"/>
    <property type="match status" value="1"/>
</dbReference>
<dbReference type="RefSeq" id="WP_075644246.1">
    <property type="nucleotide sequence ID" value="NZ_FCNY02000021.1"/>
</dbReference>
<proteinExistence type="predicted"/>
<evidence type="ECO:0000259" key="1">
    <source>
        <dbReference type="Pfam" id="PF04909"/>
    </source>
</evidence>
<dbReference type="InterPro" id="IPR032466">
    <property type="entry name" value="Metal_Hydrolase"/>
</dbReference>
<protein>
    <submittedName>
        <fullName evidence="2">Hydrolase</fullName>
    </submittedName>
</protein>
<dbReference type="EMBL" id="FCNY02000021">
    <property type="protein sequence ID" value="SAL65045.1"/>
    <property type="molecule type" value="Genomic_DNA"/>
</dbReference>
<dbReference type="InterPro" id="IPR052358">
    <property type="entry name" value="Aro_Compnd_Degr_Hydrolases"/>
</dbReference>
<gene>
    <name evidence="2" type="ORF">AWB70_06070</name>
</gene>
<name>A0A158J8E9_CABCO</name>
<dbReference type="AlphaFoldDB" id="A0A158J8E9"/>
<dbReference type="Proteomes" id="UP000054740">
    <property type="component" value="Unassembled WGS sequence"/>
</dbReference>
<dbReference type="Gene3D" id="3.20.20.140">
    <property type="entry name" value="Metal-dependent hydrolases"/>
    <property type="match status" value="1"/>
</dbReference>
<accession>A0A158J8E9</accession>
<sequence length="193" mass="21423">MRLVRSSATGIRLNLIGRPLPDLRSSVWTTFGRRLALFGLHVDLHRHACDVPALIEPLLDQGLPVVVDHFGRPAPDKGTSDLGFNELLAFGASGRVWVKISGAYRCAEPGTSFFREATEQLLRAYGPSRLMWGIEWPHTQFEHTTDFARAVSVLQDIVGSTSTKRLAALRQRTPFLAPYGVATQVGRLLRYVT</sequence>
<feature type="domain" description="Amidohydrolase-related" evidence="1">
    <location>
        <begin position="8"/>
        <end position="149"/>
    </location>
</feature>
<organism evidence="2 3">
    <name type="scientific">Caballeronia cordobensis</name>
    <name type="common">Burkholderia cordobensis</name>
    <dbReference type="NCBI Taxonomy" id="1353886"/>
    <lineage>
        <taxon>Bacteria</taxon>
        <taxon>Pseudomonadati</taxon>
        <taxon>Pseudomonadota</taxon>
        <taxon>Betaproteobacteria</taxon>
        <taxon>Burkholderiales</taxon>
        <taxon>Burkholderiaceae</taxon>
        <taxon>Caballeronia</taxon>
    </lineage>
</organism>
<keyword evidence="2" id="KW-0378">Hydrolase</keyword>
<dbReference type="Pfam" id="PF04909">
    <property type="entry name" value="Amidohydro_2"/>
    <property type="match status" value="1"/>
</dbReference>
<dbReference type="PANTHER" id="PTHR35563:SF2">
    <property type="entry name" value="BARREL METAL-DEPENDENT HYDROLASE, PUTATIVE (AFU_ORTHOLOGUE AFUA_1G16240)-RELATED"/>
    <property type="match status" value="1"/>
</dbReference>
<keyword evidence="3" id="KW-1185">Reference proteome</keyword>
<evidence type="ECO:0000313" key="2">
    <source>
        <dbReference type="EMBL" id="SAL65045.1"/>
    </source>
</evidence>
<dbReference type="PANTHER" id="PTHR35563">
    <property type="entry name" value="BARREL METAL-DEPENDENT HYDROLASE, PUTATIVE (AFU_ORTHOLOGUE AFUA_1G16240)-RELATED"/>
    <property type="match status" value="1"/>
</dbReference>
<evidence type="ECO:0000313" key="3">
    <source>
        <dbReference type="Proteomes" id="UP000054740"/>
    </source>
</evidence>
<dbReference type="InterPro" id="IPR006680">
    <property type="entry name" value="Amidohydro-rel"/>
</dbReference>
<dbReference type="GO" id="GO:0016787">
    <property type="term" value="F:hydrolase activity"/>
    <property type="evidence" value="ECO:0007669"/>
    <property type="project" value="UniProtKB-KW"/>
</dbReference>
<reference evidence="3" key="1">
    <citation type="submission" date="2016-01" db="EMBL/GenBank/DDBJ databases">
        <authorList>
            <person name="Peeters C."/>
        </authorList>
    </citation>
    <scope>NUCLEOTIDE SEQUENCE [LARGE SCALE GENOMIC DNA]</scope>
</reference>